<dbReference type="InterPro" id="IPR004675">
    <property type="entry name" value="AhpD_core"/>
</dbReference>
<dbReference type="InterPro" id="IPR003779">
    <property type="entry name" value="CMD-like"/>
</dbReference>
<dbReference type="Gene3D" id="1.20.1290.10">
    <property type="entry name" value="AhpD-like"/>
    <property type="match status" value="1"/>
</dbReference>
<proteinExistence type="predicted"/>
<dbReference type="Proteomes" id="UP001595453">
    <property type="component" value="Unassembled WGS sequence"/>
</dbReference>
<dbReference type="PANTHER" id="PTHR34846:SF10">
    <property type="entry name" value="CYTOPLASMIC PROTEIN"/>
    <property type="match status" value="1"/>
</dbReference>
<dbReference type="SUPFAM" id="SSF69118">
    <property type="entry name" value="AhpD-like"/>
    <property type="match status" value="1"/>
</dbReference>
<dbReference type="EMBL" id="JBHRSD010000014">
    <property type="protein sequence ID" value="MFC3032633.1"/>
    <property type="molecule type" value="Genomic_DNA"/>
</dbReference>
<reference evidence="3" key="1">
    <citation type="journal article" date="2019" name="Int. J. Syst. Evol. Microbiol.">
        <title>The Global Catalogue of Microorganisms (GCM) 10K type strain sequencing project: providing services to taxonomists for standard genome sequencing and annotation.</title>
        <authorList>
            <consortium name="The Broad Institute Genomics Platform"/>
            <consortium name="The Broad Institute Genome Sequencing Center for Infectious Disease"/>
            <person name="Wu L."/>
            <person name="Ma J."/>
        </authorList>
    </citation>
    <scope>NUCLEOTIDE SEQUENCE [LARGE SCALE GENOMIC DNA]</scope>
    <source>
        <strain evidence="3">KCTC 42730</strain>
    </source>
</reference>
<protein>
    <submittedName>
        <fullName evidence="2">Carboxymuconolactone decarboxylase family protein</fullName>
    </submittedName>
</protein>
<dbReference type="PANTHER" id="PTHR34846">
    <property type="entry name" value="4-CARBOXYMUCONOLACTONE DECARBOXYLASE FAMILY PROTEIN (AFU_ORTHOLOGUE AFUA_6G11590)"/>
    <property type="match status" value="1"/>
</dbReference>
<name>A0ABV7CJD9_9GAMM</name>
<sequence>MSNISYQAVPGRLFDSMLTLQQHINHHCPLDIKQLELIYCYVSSLNQCSYCLDMHIKEGLAAGETALRLQMVALYRDCDFYSESEKALLTFAHTLTVLTLPQTERDQAFVALKAFFNEQDIAEISLAIAQINSWNRLMKAFAFPAGHYKVNAQ</sequence>
<gene>
    <name evidence="2" type="ORF">ACFOEE_08885</name>
</gene>
<feature type="domain" description="Carboxymuconolactone decarboxylase-like" evidence="1">
    <location>
        <begin position="14"/>
        <end position="92"/>
    </location>
</feature>
<dbReference type="Pfam" id="PF02627">
    <property type="entry name" value="CMD"/>
    <property type="match status" value="1"/>
</dbReference>
<keyword evidence="3" id="KW-1185">Reference proteome</keyword>
<evidence type="ECO:0000259" key="1">
    <source>
        <dbReference type="Pfam" id="PF02627"/>
    </source>
</evidence>
<dbReference type="InterPro" id="IPR029032">
    <property type="entry name" value="AhpD-like"/>
</dbReference>
<dbReference type="RefSeq" id="WP_377123327.1">
    <property type="nucleotide sequence ID" value="NZ_JBHRSD010000014.1"/>
</dbReference>
<organism evidence="2 3">
    <name type="scientific">Pseudoalteromonas fenneropenaei</name>
    <dbReference type="NCBI Taxonomy" id="1737459"/>
    <lineage>
        <taxon>Bacteria</taxon>
        <taxon>Pseudomonadati</taxon>
        <taxon>Pseudomonadota</taxon>
        <taxon>Gammaproteobacteria</taxon>
        <taxon>Alteromonadales</taxon>
        <taxon>Pseudoalteromonadaceae</taxon>
        <taxon>Pseudoalteromonas</taxon>
    </lineage>
</organism>
<evidence type="ECO:0000313" key="2">
    <source>
        <dbReference type="EMBL" id="MFC3032633.1"/>
    </source>
</evidence>
<evidence type="ECO:0000313" key="3">
    <source>
        <dbReference type="Proteomes" id="UP001595453"/>
    </source>
</evidence>
<comment type="caution">
    <text evidence="2">The sequence shown here is derived from an EMBL/GenBank/DDBJ whole genome shotgun (WGS) entry which is preliminary data.</text>
</comment>
<dbReference type="NCBIfam" id="TIGR00778">
    <property type="entry name" value="ahpD_dom"/>
    <property type="match status" value="1"/>
</dbReference>
<accession>A0ABV7CJD9</accession>